<sequence>MTYYYSRSPELAIPTNISVTQFVIEQMRKNGLSSKVLIDPTQNKEYTGAEMIYYIERVAKGLSMLGVKKGDRVGVILPNVPEYFIIFHGILIIGAIATTVSPDYNMEEVKKTIGMVDPVVVISTHEALQKIGNLKKEIPSIKNIVTIGDESDSNTISISKLIDNDGSYPKVKINGLEDVAVLPFSSGTTGLPKGVELTHSNLIANAMQVQNAEFQFYLATKDAVMSVLPMYHIYGMVFFLIVCPSAGLKFVSLPKFNVDEFLRCIQDFKLTVSFIAPPVAVLLAKHPAVAKYDLSSLRMLFSGAAPLSSTIENAIRERFKGKVTMKQGYGLTEASPTIFLTVFNMTKTGSVGTLLPNQVIKIIDTTDPTKLLGIGEAGELCVKGPNVMKGYYKNPKATAEVIDQDGFLHTGDVGYIDEDGYCFITDRFKELIKYKGFQVPPAELEGTLLQHPLIIDCAVIGVPDETCGELPRAYVVIKPNSQISPSEIQQWLEPKVAHYKRLRGGVVLIDVIPKSAAGKILRKDLKSKFLSSKL</sequence>
<dbReference type="Proteomes" id="UP000007797">
    <property type="component" value="Unassembled WGS sequence"/>
</dbReference>
<dbReference type="EMBL" id="GL883026">
    <property type="protein sequence ID" value="EGG15061.1"/>
    <property type="molecule type" value="Genomic_DNA"/>
</dbReference>
<dbReference type="KEGG" id="dfa:DFA_09884"/>
<comment type="similarity">
    <text evidence="1">Belongs to the ATP-dependent AMP-binding enzyme family.</text>
</comment>
<proteinExistence type="inferred from homology"/>
<comment type="function">
    <text evidence="5">Carboxylate--CoA ligase that may use 4-coumarate as substrate. Follows a two-step reaction mechanism, wherein the carboxylate substrate first undergoes adenylation by ATP, followed by a thioesterification in the presence of CoA to yield the final CoA thioester.</text>
</comment>
<evidence type="ECO:0000256" key="5">
    <source>
        <dbReference type="ARBA" id="ARBA00060247"/>
    </source>
</evidence>
<keyword evidence="9" id="KW-1185">Reference proteome</keyword>
<feature type="domain" description="AMP-dependent synthetase/ligase" evidence="6">
    <location>
        <begin position="34"/>
        <end position="392"/>
    </location>
</feature>
<evidence type="ECO:0000256" key="2">
    <source>
        <dbReference type="ARBA" id="ARBA00022598"/>
    </source>
</evidence>
<evidence type="ECO:0000256" key="1">
    <source>
        <dbReference type="ARBA" id="ARBA00006432"/>
    </source>
</evidence>
<evidence type="ECO:0000313" key="9">
    <source>
        <dbReference type="Proteomes" id="UP000007797"/>
    </source>
</evidence>
<dbReference type="OrthoDB" id="10253869at2759"/>
<accession>F4Q8P2</accession>
<dbReference type="PANTHER" id="PTHR24096">
    <property type="entry name" value="LONG-CHAIN-FATTY-ACID--COA LIGASE"/>
    <property type="match status" value="1"/>
</dbReference>
<keyword evidence="4" id="KW-0067">ATP-binding</keyword>
<dbReference type="PROSITE" id="PS00455">
    <property type="entry name" value="AMP_BINDING"/>
    <property type="match status" value="1"/>
</dbReference>
<name>F4Q8P2_CACFS</name>
<reference evidence="9" key="1">
    <citation type="journal article" date="2011" name="Genome Res.">
        <title>Phylogeny-wide analysis of social amoeba genomes highlights ancient origins for complex intercellular communication.</title>
        <authorList>
            <person name="Heidel A.J."/>
            <person name="Lawal H.M."/>
            <person name="Felder M."/>
            <person name="Schilde C."/>
            <person name="Helps N.R."/>
            <person name="Tunggal B."/>
            <person name="Rivero F."/>
            <person name="John U."/>
            <person name="Schleicher M."/>
            <person name="Eichinger L."/>
            <person name="Platzer M."/>
            <person name="Noegel A.A."/>
            <person name="Schaap P."/>
            <person name="Gloeckner G."/>
        </authorList>
    </citation>
    <scope>NUCLEOTIDE SEQUENCE [LARGE SCALE GENOMIC DNA]</scope>
    <source>
        <strain evidence="9">SH3</strain>
    </source>
</reference>
<dbReference type="OMA" id="PNSSFWY"/>
<dbReference type="STRING" id="1054147.F4Q8P2"/>
<organism evidence="8 9">
    <name type="scientific">Cavenderia fasciculata</name>
    <name type="common">Slime mold</name>
    <name type="synonym">Dictyostelium fasciculatum</name>
    <dbReference type="NCBI Taxonomy" id="261658"/>
    <lineage>
        <taxon>Eukaryota</taxon>
        <taxon>Amoebozoa</taxon>
        <taxon>Evosea</taxon>
        <taxon>Eumycetozoa</taxon>
        <taxon>Dictyostelia</taxon>
        <taxon>Acytosteliales</taxon>
        <taxon>Cavenderiaceae</taxon>
        <taxon>Cavenderia</taxon>
    </lineage>
</organism>
<evidence type="ECO:0000313" key="8">
    <source>
        <dbReference type="EMBL" id="EGG15061.1"/>
    </source>
</evidence>
<evidence type="ECO:0000259" key="7">
    <source>
        <dbReference type="Pfam" id="PF13193"/>
    </source>
</evidence>
<dbReference type="InterPro" id="IPR042099">
    <property type="entry name" value="ANL_N_sf"/>
</dbReference>
<gene>
    <name evidence="8" type="primary">4cl1</name>
    <name evidence="8" type="ORF">DFA_09884</name>
</gene>
<feature type="domain" description="AMP-binding enzyme C-terminal" evidence="7">
    <location>
        <begin position="443"/>
        <end position="519"/>
    </location>
</feature>
<dbReference type="GO" id="GO:0016405">
    <property type="term" value="F:CoA-ligase activity"/>
    <property type="evidence" value="ECO:0007669"/>
    <property type="project" value="TreeGrafter"/>
</dbReference>
<dbReference type="SUPFAM" id="SSF56801">
    <property type="entry name" value="Acetyl-CoA synthetase-like"/>
    <property type="match status" value="1"/>
</dbReference>
<evidence type="ECO:0000256" key="4">
    <source>
        <dbReference type="ARBA" id="ARBA00022840"/>
    </source>
</evidence>
<dbReference type="Gene3D" id="3.40.50.12780">
    <property type="entry name" value="N-terminal domain of ligase-like"/>
    <property type="match status" value="1"/>
</dbReference>
<dbReference type="InterPro" id="IPR020845">
    <property type="entry name" value="AMP-binding_CS"/>
</dbReference>
<dbReference type="GeneID" id="14867479"/>
<dbReference type="Pfam" id="PF13193">
    <property type="entry name" value="AMP-binding_C"/>
    <property type="match status" value="1"/>
</dbReference>
<dbReference type="InterPro" id="IPR045851">
    <property type="entry name" value="AMP-bd_C_sf"/>
</dbReference>
<keyword evidence="3" id="KW-0547">Nucleotide-binding</keyword>
<dbReference type="PANTHER" id="PTHR24096:SF149">
    <property type="entry name" value="AMP-BINDING DOMAIN-CONTAINING PROTEIN-RELATED"/>
    <property type="match status" value="1"/>
</dbReference>
<dbReference type="FunFam" id="3.30.300.30:FF:000007">
    <property type="entry name" value="4-coumarate--CoA ligase 2"/>
    <property type="match status" value="1"/>
</dbReference>
<evidence type="ECO:0000256" key="3">
    <source>
        <dbReference type="ARBA" id="ARBA00022741"/>
    </source>
</evidence>
<dbReference type="Gene3D" id="3.30.300.30">
    <property type="match status" value="1"/>
</dbReference>
<dbReference type="InterPro" id="IPR000873">
    <property type="entry name" value="AMP-dep_synth/lig_dom"/>
</dbReference>
<dbReference type="AlphaFoldDB" id="F4Q8P2"/>
<dbReference type="InterPro" id="IPR025110">
    <property type="entry name" value="AMP-bd_C"/>
</dbReference>
<evidence type="ECO:0000259" key="6">
    <source>
        <dbReference type="Pfam" id="PF00501"/>
    </source>
</evidence>
<dbReference type="Pfam" id="PF00501">
    <property type="entry name" value="AMP-binding"/>
    <property type="match status" value="1"/>
</dbReference>
<dbReference type="FunFam" id="3.40.50.12780:FF:000003">
    <property type="entry name" value="Long-chain-fatty-acid--CoA ligase FadD"/>
    <property type="match status" value="1"/>
</dbReference>
<dbReference type="CDD" id="cd05911">
    <property type="entry name" value="Firefly_Luc_like"/>
    <property type="match status" value="1"/>
</dbReference>
<protein>
    <submittedName>
        <fullName evidence="8">4-coumarate-CoA ligase</fullName>
    </submittedName>
</protein>
<dbReference type="RefSeq" id="XP_004351781.1">
    <property type="nucleotide sequence ID" value="XM_004351729.1"/>
</dbReference>
<dbReference type="GO" id="GO:0005524">
    <property type="term" value="F:ATP binding"/>
    <property type="evidence" value="ECO:0007669"/>
    <property type="project" value="UniProtKB-KW"/>
</dbReference>
<keyword evidence="2 8" id="KW-0436">Ligase</keyword>